<organism evidence="1 2">
    <name type="scientific">Polarella glacialis</name>
    <name type="common">Dinoflagellate</name>
    <dbReference type="NCBI Taxonomy" id="89957"/>
    <lineage>
        <taxon>Eukaryota</taxon>
        <taxon>Sar</taxon>
        <taxon>Alveolata</taxon>
        <taxon>Dinophyceae</taxon>
        <taxon>Suessiales</taxon>
        <taxon>Suessiaceae</taxon>
        <taxon>Polarella</taxon>
    </lineage>
</organism>
<name>A0A813KFZ8_POLGL</name>
<protein>
    <submittedName>
        <fullName evidence="1">Uncharacterized protein</fullName>
    </submittedName>
</protein>
<dbReference type="AlphaFoldDB" id="A0A813KFZ8"/>
<accession>A0A813KFZ8</accession>
<comment type="caution">
    <text evidence="1">The sequence shown here is derived from an EMBL/GenBank/DDBJ whole genome shotgun (WGS) entry which is preliminary data.</text>
</comment>
<evidence type="ECO:0000313" key="1">
    <source>
        <dbReference type="EMBL" id="CAE8698993.1"/>
    </source>
</evidence>
<gene>
    <name evidence="1" type="ORF">PGLA2088_LOCUS30969</name>
</gene>
<sequence length="85" mass="9364">MERRQERSRGMRSMTCSELRELDQVVAIVRQLKKDPEAAAPLGSHHDQCLISSASGQSGGSLDDVKTFQLMMSSDNKRLLGTASK</sequence>
<reference evidence="1" key="1">
    <citation type="submission" date="2021-02" db="EMBL/GenBank/DDBJ databases">
        <authorList>
            <person name="Dougan E. K."/>
            <person name="Rhodes N."/>
            <person name="Thang M."/>
            <person name="Chan C."/>
        </authorList>
    </citation>
    <scope>NUCLEOTIDE SEQUENCE</scope>
</reference>
<proteinExistence type="predicted"/>
<dbReference type="Proteomes" id="UP000626109">
    <property type="component" value="Unassembled WGS sequence"/>
</dbReference>
<dbReference type="EMBL" id="CAJNNW010029089">
    <property type="protein sequence ID" value="CAE8698993.1"/>
    <property type="molecule type" value="Genomic_DNA"/>
</dbReference>
<evidence type="ECO:0000313" key="2">
    <source>
        <dbReference type="Proteomes" id="UP000626109"/>
    </source>
</evidence>